<feature type="transmembrane region" description="Helical" evidence="10">
    <location>
        <begin position="1373"/>
        <end position="1394"/>
    </location>
</feature>
<feature type="transmembrane region" description="Helical" evidence="10">
    <location>
        <begin position="625"/>
        <end position="648"/>
    </location>
</feature>
<evidence type="ECO:0000256" key="2">
    <source>
        <dbReference type="ARBA" id="ARBA00008017"/>
    </source>
</evidence>
<feature type="transmembrane region" description="Helical" evidence="10">
    <location>
        <begin position="364"/>
        <end position="386"/>
    </location>
</feature>
<keyword evidence="4 10" id="KW-1133">Transmembrane helix</keyword>
<evidence type="ECO:0008006" key="15">
    <source>
        <dbReference type="Google" id="ProtNLM"/>
    </source>
</evidence>
<comment type="caution">
    <text evidence="13">The sequence shown here is derived from an EMBL/GenBank/DDBJ whole genome shotgun (WGS) entry which is preliminary data.</text>
</comment>
<keyword evidence="8" id="KW-0175">Coiled coil</keyword>
<feature type="compositionally biased region" description="Polar residues" evidence="9">
    <location>
        <begin position="854"/>
        <end position="873"/>
    </location>
</feature>
<feature type="domain" description="Mechanosensitive ion channel MscS" evidence="11">
    <location>
        <begin position="637"/>
        <end position="700"/>
    </location>
</feature>
<evidence type="ECO:0000259" key="11">
    <source>
        <dbReference type="Pfam" id="PF00924"/>
    </source>
</evidence>
<evidence type="ECO:0000256" key="9">
    <source>
        <dbReference type="SAM" id="MobiDB-lite"/>
    </source>
</evidence>
<evidence type="ECO:0000256" key="8">
    <source>
        <dbReference type="SAM" id="Coils"/>
    </source>
</evidence>
<proteinExistence type="inferred from homology"/>
<feature type="transmembrane region" description="Helical" evidence="10">
    <location>
        <begin position="331"/>
        <end position="348"/>
    </location>
</feature>
<dbReference type="EMBL" id="JAGKQM010000013">
    <property type="protein sequence ID" value="KAH0888510.1"/>
    <property type="molecule type" value="Genomic_DNA"/>
</dbReference>
<dbReference type="InterPro" id="IPR016688">
    <property type="entry name" value="MscS-like_plants/fungi"/>
</dbReference>
<feature type="region of interest" description="Disordered" evidence="9">
    <location>
        <begin position="196"/>
        <end position="223"/>
    </location>
</feature>
<dbReference type="Pfam" id="PF25886">
    <property type="entry name" value="Msy1"/>
    <property type="match status" value="2"/>
</dbReference>
<feature type="domain" description="Mechanosensitive ion channel protein Msy1/2-like transmembrane" evidence="12">
    <location>
        <begin position="1009"/>
        <end position="1148"/>
    </location>
</feature>
<keyword evidence="6 10" id="KW-0472">Membrane</keyword>
<protein>
    <recommendedName>
        <fullName evidence="15">Mechanosensitive ion channel protein</fullName>
    </recommendedName>
</protein>
<dbReference type="PANTHER" id="PTHR31618:SF17">
    <property type="entry name" value="MECHANOSENSITIVE ION CHANNEL PROTEIN 9"/>
    <property type="match status" value="1"/>
</dbReference>
<accession>A0ABQ8A7I9</accession>
<dbReference type="InterPro" id="IPR023408">
    <property type="entry name" value="MscS_beta-dom_sf"/>
</dbReference>
<evidence type="ECO:0000313" key="13">
    <source>
        <dbReference type="EMBL" id="KAH0888510.1"/>
    </source>
</evidence>
<evidence type="ECO:0000256" key="3">
    <source>
        <dbReference type="ARBA" id="ARBA00022692"/>
    </source>
</evidence>
<feature type="compositionally biased region" description="Low complexity" evidence="9">
    <location>
        <begin position="196"/>
        <end position="216"/>
    </location>
</feature>
<keyword evidence="3 10" id="KW-0812">Transmembrane</keyword>
<dbReference type="Proteomes" id="UP000824890">
    <property type="component" value="Unassembled WGS sequence"/>
</dbReference>
<feature type="compositionally biased region" description="Pro residues" evidence="9">
    <location>
        <begin position="117"/>
        <end position="127"/>
    </location>
</feature>
<evidence type="ECO:0000259" key="12">
    <source>
        <dbReference type="Pfam" id="PF25886"/>
    </source>
</evidence>
<feature type="domain" description="Mechanosensitive ion channel MscS" evidence="11">
    <location>
        <begin position="1391"/>
        <end position="1454"/>
    </location>
</feature>
<feature type="transmembrane region" description="Helical" evidence="10">
    <location>
        <begin position="593"/>
        <end position="613"/>
    </location>
</feature>
<sequence length="1565" mass="176875">SFDFYNAVKLEFIICKSKTGTKLDTILSLVIKKSLPVYVLVYEFVIDLIIGFGQASGLFTEPLMSNRIANVSVEGDIGMSERRTSNEGEVVINVSEASRDQSASPSKVAESHAGNPKPDPLIIPPPESYKFSGSTHKPPKVPTEGLTRRKSLARSVYSKPNSRFGQQQSYRYDKSTIVEENGGTLREHFGAASFSRNSFNRASPNNNSNRSVRSNAMSKVAEEETDENEEIYEKVKLHRVKRGGMRPLALLEFLLFVAILCTLVVSLTIDKVKERCIWGLVVWKWCVLVMVTFSGMLVTNWFMHLAVFIIEKNYLLRKKVLYFVHGLKKNVQVFIWFSLVLVAWVFLFDHDEKRSRKATKFLDFITWTIVSLLVGSIIFLVKTFALKILASKFNVRNFFERIQESVFHQYVLQTLSGPPLIEEAESVGRVPSTGHLSFTSTKNGTVKGKKVLDMGKVHKMKQEKVSAWTMRVLIEAVGASGLSTISNTLDEVSNQKEKADKEITNEMEAVAAAYDIFNNVAQPNQNYIEEDDLLRFMIKEEVDLVLPLIDGGETGKITRNAFTDWVVNVYTSRKALGHSLNDTKTAVRQVDKLITAVLSVITFVIWLVLLDIATTKFLVVMSSQFVGLAFMIGSTCKNIFESFVFVFVMHPYDVGDRCVIDGVALLVEEIDLLTTVFLKLDNEKVFYPNAVLVSKPISNFYRSPDMGDSIEFSIAFATPAAKIATLKEKNPQNWYPEPLLMVKAIENVNKLHLNLLVTHTMNFQNFGEKNVRRTGLIIALKRILEELEIDYTLLSQEVHLTGIGPLWLLGSSESHSRQITLQNYWLEVGMADRKISNGGDIVINVPEKEGSKDPTASPSSNVAASPKPNTGTTKLEPLSIPAPEIYKLSGSVHKPPKTPSPNTKGLTRRRSVYSKSNSRFGQQQSYRYDKTIVEENGGTTPKEHFGAASFSRASFNRASQSNRSNRSISSALSKVSEDEADENEEIYKKVKLHQGKRSVMNPLALLELLIFVAILCLLVVSLTIDRMKEHCIWGLEVWKWCVLVMVTLSGMFVTNWFMHIVVFIIERNYLLRKKVLYFVHGLKKNVQVFIWFSLVLVAWVFLFDDDDTRSRKTKKFLDKITWTIVSLLVGSIIFLVKTFALKVLASKFNVRNFFERIQESVFHQYILQTLSGPPLIEEAEKVGREPSTGHLSFTSTNGTVKEKKVLDMGKVHKMKQEKVSAWTMRVLMEAVGASGLSTISNTLDEVTHRKEKTDKEITNEMEAVAAAYDIFNNVAQPNSHYIEEDDLLRFMIKEEVDLVLPLIDGGETGKITRNAFTEWVINVYTSRKALGHSLNDTKTAVRQVDKLITGVMSVITFIVWLVLLDIATTKFLLVFSTQFVGLAFMIGSTCKNIFESFVFVFVMHPYDVGDRCVIDGVILLVEEIHLLTTVFLKIDNEKVFYPNATLISKPISNFYRSPDMGDSVEFSIAFSTPAAKIATLKEKVAEYLVQNPHNWYPEPLLMVKAIENVNKLNLNVLFQHTINFQNFAEKNLRRTEMVITLKRILEELEIDYTLLPQQVHLTGQK</sequence>
<feature type="transmembrane region" description="Helical" evidence="10">
    <location>
        <begin position="281"/>
        <end position="310"/>
    </location>
</feature>
<comment type="subcellular location">
    <subcellularLocation>
        <location evidence="1">Endomembrane system</location>
        <topology evidence="1">Multi-pass membrane protein</topology>
    </subcellularLocation>
</comment>
<reference evidence="13 14" key="1">
    <citation type="submission" date="2021-05" db="EMBL/GenBank/DDBJ databases">
        <title>Genome Assembly of Synthetic Allotetraploid Brassica napus Reveals Homoeologous Exchanges between Subgenomes.</title>
        <authorList>
            <person name="Davis J.T."/>
        </authorList>
    </citation>
    <scope>NUCLEOTIDE SEQUENCE [LARGE SCALE GENOMIC DNA]</scope>
    <source>
        <strain evidence="14">cv. Da-Ae</strain>
        <tissue evidence="13">Seedling</tissue>
    </source>
</reference>
<name>A0ABQ8A7I9_BRANA</name>
<dbReference type="InterPro" id="IPR058650">
    <property type="entry name" value="Msy1/2-like"/>
</dbReference>
<evidence type="ECO:0000256" key="1">
    <source>
        <dbReference type="ARBA" id="ARBA00004127"/>
    </source>
</evidence>
<feature type="transmembrane region" description="Helical" evidence="10">
    <location>
        <begin position="37"/>
        <end position="59"/>
    </location>
</feature>
<dbReference type="SUPFAM" id="SSF47473">
    <property type="entry name" value="EF-hand"/>
    <property type="match status" value="1"/>
</dbReference>
<dbReference type="InterPro" id="IPR010920">
    <property type="entry name" value="LSM_dom_sf"/>
</dbReference>
<feature type="transmembrane region" description="Helical" evidence="10">
    <location>
        <begin position="248"/>
        <end position="269"/>
    </location>
</feature>
<keyword evidence="5" id="KW-0813">Transport</keyword>
<evidence type="ECO:0000256" key="5">
    <source>
        <dbReference type="ARBA" id="ARBA00023065"/>
    </source>
</evidence>
<feature type="transmembrane region" description="Helical" evidence="10">
    <location>
        <begin position="1042"/>
        <end position="1065"/>
    </location>
</feature>
<feature type="compositionally biased region" description="Polar residues" evidence="9">
    <location>
        <begin position="913"/>
        <end position="926"/>
    </location>
</feature>
<comment type="similarity">
    <text evidence="2">Belongs to the MscS (TC 1.A.23) family.</text>
</comment>
<feature type="transmembrane region" description="Helical" evidence="10">
    <location>
        <begin position="1003"/>
        <end position="1022"/>
    </location>
</feature>
<gene>
    <name evidence="13" type="ORF">HID58_050939</name>
</gene>
<organism evidence="13 14">
    <name type="scientific">Brassica napus</name>
    <name type="common">Rape</name>
    <dbReference type="NCBI Taxonomy" id="3708"/>
    <lineage>
        <taxon>Eukaryota</taxon>
        <taxon>Viridiplantae</taxon>
        <taxon>Streptophyta</taxon>
        <taxon>Embryophyta</taxon>
        <taxon>Tracheophyta</taxon>
        <taxon>Spermatophyta</taxon>
        <taxon>Magnoliopsida</taxon>
        <taxon>eudicotyledons</taxon>
        <taxon>Gunneridae</taxon>
        <taxon>Pentapetalae</taxon>
        <taxon>rosids</taxon>
        <taxon>malvids</taxon>
        <taxon>Brassicales</taxon>
        <taxon>Brassicaceae</taxon>
        <taxon>Brassiceae</taxon>
        <taxon>Brassica</taxon>
    </lineage>
</organism>
<feature type="transmembrane region" description="Helical" evidence="10">
    <location>
        <begin position="1086"/>
        <end position="1102"/>
    </location>
</feature>
<feature type="non-terminal residue" evidence="13">
    <location>
        <position position="1"/>
    </location>
</feature>
<keyword evidence="5" id="KW-0406">Ion transport</keyword>
<feature type="transmembrane region" description="Helical" evidence="10">
    <location>
        <begin position="1122"/>
        <end position="1144"/>
    </location>
</feature>
<evidence type="ECO:0000256" key="4">
    <source>
        <dbReference type="ARBA" id="ARBA00022989"/>
    </source>
</evidence>
<evidence type="ECO:0000256" key="10">
    <source>
        <dbReference type="SAM" id="Phobius"/>
    </source>
</evidence>
<dbReference type="InterPro" id="IPR006685">
    <property type="entry name" value="MscS_channel_2nd"/>
</dbReference>
<feature type="transmembrane region" description="Helical" evidence="10">
    <location>
        <begin position="1347"/>
        <end position="1367"/>
    </location>
</feature>
<keyword evidence="7" id="KW-0407">Ion channel</keyword>
<feature type="domain" description="Mechanosensitive ion channel protein Msy1/2-like transmembrane" evidence="12">
    <location>
        <begin position="253"/>
        <end position="393"/>
    </location>
</feature>
<dbReference type="Pfam" id="PF00924">
    <property type="entry name" value="MS_channel_2nd"/>
    <property type="match status" value="2"/>
</dbReference>
<keyword evidence="14" id="KW-1185">Reference proteome</keyword>
<feature type="coiled-coil region" evidence="8">
    <location>
        <begin position="482"/>
        <end position="509"/>
    </location>
</feature>
<evidence type="ECO:0000256" key="6">
    <source>
        <dbReference type="ARBA" id="ARBA00023136"/>
    </source>
</evidence>
<dbReference type="InterPro" id="IPR011992">
    <property type="entry name" value="EF-hand-dom_pair"/>
</dbReference>
<dbReference type="Gene3D" id="2.30.30.60">
    <property type="match status" value="2"/>
</dbReference>
<evidence type="ECO:0000256" key="7">
    <source>
        <dbReference type="ARBA" id="ARBA00023303"/>
    </source>
</evidence>
<dbReference type="PANTHER" id="PTHR31618">
    <property type="entry name" value="MECHANOSENSITIVE ION CHANNEL PROTEIN 5"/>
    <property type="match status" value="1"/>
</dbReference>
<feature type="region of interest" description="Disordered" evidence="9">
    <location>
        <begin position="96"/>
        <end position="150"/>
    </location>
</feature>
<feature type="region of interest" description="Disordered" evidence="9">
    <location>
        <begin position="844"/>
        <end position="929"/>
    </location>
</feature>
<dbReference type="SUPFAM" id="SSF50182">
    <property type="entry name" value="Sm-like ribonucleoproteins"/>
    <property type="match status" value="2"/>
</dbReference>
<evidence type="ECO:0000313" key="14">
    <source>
        <dbReference type="Proteomes" id="UP000824890"/>
    </source>
</evidence>